<evidence type="ECO:0000313" key="2">
    <source>
        <dbReference type="Proteomes" id="UP000298663"/>
    </source>
</evidence>
<dbReference type="AlphaFoldDB" id="A0A4U5NZW5"/>
<protein>
    <submittedName>
        <fullName evidence="1">Uncharacterized protein</fullName>
    </submittedName>
</protein>
<reference evidence="1 2" key="1">
    <citation type="journal article" date="2015" name="Genome Biol.">
        <title>Comparative genomics of Steinernema reveals deeply conserved gene regulatory networks.</title>
        <authorList>
            <person name="Dillman A.R."/>
            <person name="Macchietto M."/>
            <person name="Porter C.F."/>
            <person name="Rogers A."/>
            <person name="Williams B."/>
            <person name="Antoshechkin I."/>
            <person name="Lee M.M."/>
            <person name="Goodwin Z."/>
            <person name="Lu X."/>
            <person name="Lewis E.E."/>
            <person name="Goodrich-Blair H."/>
            <person name="Stock S.P."/>
            <person name="Adams B.J."/>
            <person name="Sternberg P.W."/>
            <person name="Mortazavi A."/>
        </authorList>
    </citation>
    <scope>NUCLEOTIDE SEQUENCE [LARGE SCALE GENOMIC DNA]</scope>
    <source>
        <strain evidence="1 2">ALL</strain>
    </source>
</reference>
<sequence length="72" mass="8242">MQNERNGQPRQQCYQLLPHGTDSGTTLILSVTRTIFTVFHIKAAFRRQRAPVGHKRATFPSRGIRFGFDHCS</sequence>
<proteinExistence type="predicted"/>
<gene>
    <name evidence="1" type="ORF">L596_013049</name>
</gene>
<reference evidence="1 2" key="2">
    <citation type="journal article" date="2019" name="G3 (Bethesda)">
        <title>Hybrid Assembly of the Genome of the Entomopathogenic Nematode Steinernema carpocapsae Identifies the X-Chromosome.</title>
        <authorList>
            <person name="Serra L."/>
            <person name="Macchietto M."/>
            <person name="Macias-Munoz A."/>
            <person name="McGill C.J."/>
            <person name="Rodriguez I.M."/>
            <person name="Rodriguez B."/>
            <person name="Murad R."/>
            <person name="Mortazavi A."/>
        </authorList>
    </citation>
    <scope>NUCLEOTIDE SEQUENCE [LARGE SCALE GENOMIC DNA]</scope>
    <source>
        <strain evidence="1 2">ALL</strain>
    </source>
</reference>
<dbReference type="EMBL" id="AZBU02000003">
    <property type="protein sequence ID" value="TKR88874.1"/>
    <property type="molecule type" value="Genomic_DNA"/>
</dbReference>
<name>A0A4U5NZW5_STECR</name>
<comment type="caution">
    <text evidence="1">The sequence shown here is derived from an EMBL/GenBank/DDBJ whole genome shotgun (WGS) entry which is preliminary data.</text>
</comment>
<keyword evidence="2" id="KW-1185">Reference proteome</keyword>
<accession>A0A4U5NZW5</accession>
<organism evidence="1 2">
    <name type="scientific">Steinernema carpocapsae</name>
    <name type="common">Entomopathogenic nematode</name>
    <dbReference type="NCBI Taxonomy" id="34508"/>
    <lineage>
        <taxon>Eukaryota</taxon>
        <taxon>Metazoa</taxon>
        <taxon>Ecdysozoa</taxon>
        <taxon>Nematoda</taxon>
        <taxon>Chromadorea</taxon>
        <taxon>Rhabditida</taxon>
        <taxon>Tylenchina</taxon>
        <taxon>Panagrolaimomorpha</taxon>
        <taxon>Strongyloidoidea</taxon>
        <taxon>Steinernematidae</taxon>
        <taxon>Steinernema</taxon>
    </lineage>
</organism>
<evidence type="ECO:0000313" key="1">
    <source>
        <dbReference type="EMBL" id="TKR88874.1"/>
    </source>
</evidence>
<dbReference type="Proteomes" id="UP000298663">
    <property type="component" value="Unassembled WGS sequence"/>
</dbReference>